<protein>
    <submittedName>
        <fullName evidence="4">FecR domain-containing protein</fullName>
    </submittedName>
</protein>
<name>A0ABV2TBE3_9BACT</name>
<sequence>MEKSKIISLLQKHANNEVFTEEEAALFAALEKDKPAMAEAILEMLSLDKREAPYDETVWEPVLTSVLSIDKTSRPVRKIHFLRKWGWAAAVLLIIGAGTFLWHQLPSNKSTSQPIVSNTDIPAGSEKAMLTLADGSTIMLDSAVNGSLAQQGNMDVVKATDGQIEYRPVGKEGDGTVGMNTMHTPNGGEYRLVLPDGTKVWLNAASAITYPTAFKGAQRRVKIDGEVYFEVVRNSQKPFVVDVQGKTMVEVLGTTFNINAYGDAGFIEATLLEGSVRVSAAGAGQTKVLKPRQQARQKINMDAVGQLTVVNEIDIEKVVAWRNGLFNFDGMPLSVVMKQFERWYDIEVKYDEKAANLVFRGELYRNLSLVKALDILQGMGIKYQLNGRVLTIHGTT</sequence>
<evidence type="ECO:0000313" key="5">
    <source>
        <dbReference type="Proteomes" id="UP001549749"/>
    </source>
</evidence>
<feature type="domain" description="Protein FecR C-terminal" evidence="3">
    <location>
        <begin position="326"/>
        <end position="392"/>
    </location>
</feature>
<dbReference type="InterPro" id="IPR012373">
    <property type="entry name" value="Ferrdict_sens_TM"/>
</dbReference>
<gene>
    <name evidence="4" type="ORF">ABR189_23335</name>
</gene>
<dbReference type="Gene3D" id="2.60.120.1440">
    <property type="match status" value="1"/>
</dbReference>
<dbReference type="Pfam" id="PF16344">
    <property type="entry name" value="FecR_C"/>
    <property type="match status" value="1"/>
</dbReference>
<dbReference type="Proteomes" id="UP001549749">
    <property type="component" value="Unassembled WGS sequence"/>
</dbReference>
<evidence type="ECO:0000313" key="4">
    <source>
        <dbReference type="EMBL" id="MET7000344.1"/>
    </source>
</evidence>
<keyword evidence="1" id="KW-0472">Membrane</keyword>
<evidence type="ECO:0000259" key="2">
    <source>
        <dbReference type="Pfam" id="PF04773"/>
    </source>
</evidence>
<accession>A0ABV2TBE3</accession>
<comment type="caution">
    <text evidence="4">The sequence shown here is derived from an EMBL/GenBank/DDBJ whole genome shotgun (WGS) entry which is preliminary data.</text>
</comment>
<dbReference type="PANTHER" id="PTHR30273:SF2">
    <property type="entry name" value="PROTEIN FECR"/>
    <property type="match status" value="1"/>
</dbReference>
<dbReference type="RefSeq" id="WP_354662904.1">
    <property type="nucleotide sequence ID" value="NZ_JBEXAC010000002.1"/>
</dbReference>
<dbReference type="Gene3D" id="3.55.50.30">
    <property type="match status" value="1"/>
</dbReference>
<evidence type="ECO:0000256" key="1">
    <source>
        <dbReference type="SAM" id="Phobius"/>
    </source>
</evidence>
<dbReference type="InterPro" id="IPR032508">
    <property type="entry name" value="FecR_C"/>
</dbReference>
<dbReference type="EMBL" id="JBEXAC010000002">
    <property type="protein sequence ID" value="MET7000344.1"/>
    <property type="molecule type" value="Genomic_DNA"/>
</dbReference>
<keyword evidence="1" id="KW-1133">Transmembrane helix</keyword>
<feature type="transmembrane region" description="Helical" evidence="1">
    <location>
        <begin position="85"/>
        <end position="105"/>
    </location>
</feature>
<dbReference type="PANTHER" id="PTHR30273">
    <property type="entry name" value="PERIPLASMIC SIGNAL SENSOR AND SIGMA FACTOR ACTIVATOR FECR-RELATED"/>
    <property type="match status" value="1"/>
</dbReference>
<organism evidence="4 5">
    <name type="scientific">Chitinophaga defluvii</name>
    <dbReference type="NCBI Taxonomy" id="3163343"/>
    <lineage>
        <taxon>Bacteria</taxon>
        <taxon>Pseudomonadati</taxon>
        <taxon>Bacteroidota</taxon>
        <taxon>Chitinophagia</taxon>
        <taxon>Chitinophagales</taxon>
        <taxon>Chitinophagaceae</taxon>
        <taxon>Chitinophaga</taxon>
    </lineage>
</organism>
<keyword evidence="5" id="KW-1185">Reference proteome</keyword>
<dbReference type="InterPro" id="IPR006860">
    <property type="entry name" value="FecR"/>
</dbReference>
<evidence type="ECO:0000259" key="3">
    <source>
        <dbReference type="Pfam" id="PF16344"/>
    </source>
</evidence>
<proteinExistence type="predicted"/>
<feature type="domain" description="FecR protein" evidence="2">
    <location>
        <begin position="181"/>
        <end position="277"/>
    </location>
</feature>
<keyword evidence="1" id="KW-0812">Transmembrane</keyword>
<dbReference type="Pfam" id="PF04773">
    <property type="entry name" value="FecR"/>
    <property type="match status" value="1"/>
</dbReference>
<reference evidence="4 5" key="1">
    <citation type="submission" date="2024-06" db="EMBL/GenBank/DDBJ databases">
        <title>Chitinophaga defluvii sp. nov., isolated from municipal sewage.</title>
        <authorList>
            <person name="Zhang L."/>
        </authorList>
    </citation>
    <scope>NUCLEOTIDE SEQUENCE [LARGE SCALE GENOMIC DNA]</scope>
    <source>
        <strain evidence="4 5">H8</strain>
    </source>
</reference>